<dbReference type="Gene3D" id="3.10.290.10">
    <property type="entry name" value="RNA-binding S4 domain"/>
    <property type="match status" value="1"/>
</dbReference>
<dbReference type="SUPFAM" id="SSF55174">
    <property type="entry name" value="Alpha-L RNA-binding motif"/>
    <property type="match status" value="1"/>
</dbReference>
<evidence type="ECO:0000256" key="5">
    <source>
        <dbReference type="ARBA" id="ARBA00023274"/>
    </source>
</evidence>
<dbReference type="SMART" id="SM00363">
    <property type="entry name" value="S4"/>
    <property type="match status" value="1"/>
</dbReference>
<evidence type="ECO:0000259" key="9">
    <source>
        <dbReference type="SMART" id="SM01390"/>
    </source>
</evidence>
<evidence type="ECO:0000256" key="1">
    <source>
        <dbReference type="ARBA" id="ARBA00007465"/>
    </source>
</evidence>
<dbReference type="GO" id="GO:0005840">
    <property type="term" value="C:ribosome"/>
    <property type="evidence" value="ECO:0007669"/>
    <property type="project" value="UniProtKB-KW"/>
</dbReference>
<name>A0ABT1XZD4_9FIRM</name>
<evidence type="ECO:0000256" key="2">
    <source>
        <dbReference type="ARBA" id="ARBA00022730"/>
    </source>
</evidence>
<comment type="caution">
    <text evidence="10">The sequence shown here is derived from an EMBL/GenBank/DDBJ whole genome shotgun (WGS) entry which is preliminary data.</text>
</comment>
<dbReference type="InterPro" id="IPR036986">
    <property type="entry name" value="S4_RNA-bd_sf"/>
</dbReference>
<keyword evidence="3 7" id="KW-0694">RNA-binding</keyword>
<proteinExistence type="inferred from homology"/>
<comment type="subunit">
    <text evidence="7">Part of the 30S ribosomal subunit. Contacts protein S5. The interaction surface between S4 and S5 is involved in control of translational fidelity.</text>
</comment>
<feature type="domain" description="Small ribosomal subunit protein uS4 N-terminal" evidence="9">
    <location>
        <begin position="3"/>
        <end position="99"/>
    </location>
</feature>
<dbReference type="Pfam" id="PF00163">
    <property type="entry name" value="Ribosomal_S4"/>
    <property type="match status" value="1"/>
</dbReference>
<sequence length="210" mass="24004">MARYTGAVCRLCRREGVKLYLKGDRCYSDKCAIVKRAYAPGQHGQAQARRKTSEYGLQLREKQKARRIYGILETQFRNYFDKAERQKGVTGENLLRLLELRLDNVVYRLGFANSRVEGRQLVRHGHFTVNGRKVNIPSFMVRVGDQVEISENSKKSPKIAEISELAANKTVPAWLEMDKDALIGKIAALPAREDIDVPVQEHLIVELYSR</sequence>
<keyword evidence="2 7" id="KW-0699">rRNA-binding</keyword>
<evidence type="ECO:0000256" key="6">
    <source>
        <dbReference type="ARBA" id="ARBA00035254"/>
    </source>
</evidence>
<dbReference type="Gene3D" id="1.10.1050.10">
    <property type="entry name" value="Ribosomal Protein S4 Delta 41, Chain A, domain 1"/>
    <property type="match status" value="1"/>
</dbReference>
<dbReference type="NCBIfam" id="NF003717">
    <property type="entry name" value="PRK05327.1"/>
    <property type="match status" value="1"/>
</dbReference>
<dbReference type="PANTHER" id="PTHR11831">
    <property type="entry name" value="30S 40S RIBOSOMAL PROTEIN"/>
    <property type="match status" value="1"/>
</dbReference>
<comment type="function">
    <text evidence="7">With S5 and S12 plays an important role in translational accuracy.</text>
</comment>
<evidence type="ECO:0000313" key="11">
    <source>
        <dbReference type="Proteomes" id="UP001524944"/>
    </source>
</evidence>
<dbReference type="InterPro" id="IPR022801">
    <property type="entry name" value="Ribosomal_uS4"/>
</dbReference>
<comment type="similarity">
    <text evidence="1 7">Belongs to the universal ribosomal protein uS4 family.</text>
</comment>
<organism evidence="10 11">
    <name type="scientific">Dehalobacterium formicoaceticum</name>
    <dbReference type="NCBI Taxonomy" id="51515"/>
    <lineage>
        <taxon>Bacteria</taxon>
        <taxon>Bacillati</taxon>
        <taxon>Bacillota</taxon>
        <taxon>Clostridia</taxon>
        <taxon>Eubacteriales</taxon>
        <taxon>Peptococcaceae</taxon>
        <taxon>Dehalobacterium</taxon>
    </lineage>
</organism>
<dbReference type="CDD" id="cd00165">
    <property type="entry name" value="S4"/>
    <property type="match status" value="1"/>
</dbReference>
<dbReference type="InterPro" id="IPR005709">
    <property type="entry name" value="Ribosomal_uS4_bac-type"/>
</dbReference>
<feature type="domain" description="RNA-binding S4" evidence="8">
    <location>
        <begin position="100"/>
        <end position="163"/>
    </location>
</feature>
<dbReference type="Proteomes" id="UP001524944">
    <property type="component" value="Unassembled WGS sequence"/>
</dbReference>
<keyword evidence="11" id="KW-1185">Reference proteome</keyword>
<dbReference type="RefSeq" id="WP_089609496.1">
    <property type="nucleotide sequence ID" value="NZ_CP022121.1"/>
</dbReference>
<protein>
    <recommendedName>
        <fullName evidence="6 7">Small ribosomal subunit protein uS4</fullName>
    </recommendedName>
</protein>
<dbReference type="PANTHER" id="PTHR11831:SF4">
    <property type="entry name" value="SMALL RIBOSOMAL SUBUNIT PROTEIN US4M"/>
    <property type="match status" value="1"/>
</dbReference>
<dbReference type="NCBIfam" id="TIGR01017">
    <property type="entry name" value="rpsD_bact"/>
    <property type="match status" value="1"/>
</dbReference>
<dbReference type="HAMAP" id="MF_01306_B">
    <property type="entry name" value="Ribosomal_uS4_B"/>
    <property type="match status" value="1"/>
</dbReference>
<accession>A0ABT1XZD4</accession>
<dbReference type="InterPro" id="IPR002942">
    <property type="entry name" value="S4_RNA-bd"/>
</dbReference>
<dbReference type="SMART" id="SM01390">
    <property type="entry name" value="Ribosomal_S4"/>
    <property type="match status" value="1"/>
</dbReference>
<evidence type="ECO:0000256" key="7">
    <source>
        <dbReference type="HAMAP-Rule" id="MF_01306"/>
    </source>
</evidence>
<dbReference type="EMBL" id="JANPWE010000001">
    <property type="protein sequence ID" value="MCR6543982.1"/>
    <property type="molecule type" value="Genomic_DNA"/>
</dbReference>
<dbReference type="PROSITE" id="PS50889">
    <property type="entry name" value="S4"/>
    <property type="match status" value="1"/>
</dbReference>
<reference evidence="10 11" key="1">
    <citation type="submission" date="2022-08" db="EMBL/GenBank/DDBJ databases">
        <title>Proteogenomics of the novel Dehalobacterium formicoaceticum strain EZ94 highlights a key role of methyltransferases during anaerobic dichloromethane degradation.</title>
        <authorList>
            <person name="Wasmund K."/>
        </authorList>
    </citation>
    <scope>NUCLEOTIDE SEQUENCE [LARGE SCALE GENOMIC DNA]</scope>
    <source>
        <strain evidence="10 11">EZ94</strain>
    </source>
</reference>
<gene>
    <name evidence="7 10" type="primary">rpsD</name>
    <name evidence="10" type="ORF">NVS47_00350</name>
</gene>
<keyword evidence="5 7" id="KW-0687">Ribonucleoprotein</keyword>
<dbReference type="InterPro" id="IPR001912">
    <property type="entry name" value="Ribosomal_uS4_N"/>
</dbReference>
<keyword evidence="4 7" id="KW-0689">Ribosomal protein</keyword>
<evidence type="ECO:0000313" key="10">
    <source>
        <dbReference type="EMBL" id="MCR6543982.1"/>
    </source>
</evidence>
<evidence type="ECO:0000259" key="8">
    <source>
        <dbReference type="SMART" id="SM00363"/>
    </source>
</evidence>
<evidence type="ECO:0000256" key="4">
    <source>
        <dbReference type="ARBA" id="ARBA00022980"/>
    </source>
</evidence>
<comment type="function">
    <text evidence="7">One of the primary rRNA binding proteins, it binds directly to 16S rRNA where it nucleates assembly of the body of the 30S subunit.</text>
</comment>
<evidence type="ECO:0000256" key="3">
    <source>
        <dbReference type="ARBA" id="ARBA00022884"/>
    </source>
</evidence>
<dbReference type="Pfam" id="PF01479">
    <property type="entry name" value="S4"/>
    <property type="match status" value="1"/>
</dbReference>